<dbReference type="Pfam" id="PF01408">
    <property type="entry name" value="GFO_IDH_MocA"/>
    <property type="match status" value="1"/>
</dbReference>
<dbReference type="Pfam" id="PF22725">
    <property type="entry name" value="GFO_IDH_MocA_C3"/>
    <property type="match status" value="1"/>
</dbReference>
<dbReference type="SUPFAM" id="SSF51735">
    <property type="entry name" value="NAD(P)-binding Rossmann-fold domains"/>
    <property type="match status" value="1"/>
</dbReference>
<feature type="domain" description="GFO/IDH/MocA-like oxidoreductase" evidence="3">
    <location>
        <begin position="130"/>
        <end position="257"/>
    </location>
</feature>
<dbReference type="Gene3D" id="3.40.50.720">
    <property type="entry name" value="NAD(P)-binding Rossmann-like Domain"/>
    <property type="match status" value="1"/>
</dbReference>
<accession>A0ABV7IBP7</accession>
<dbReference type="PANTHER" id="PTHR43818">
    <property type="entry name" value="BCDNA.GH03377"/>
    <property type="match status" value="1"/>
</dbReference>
<proteinExistence type="predicted"/>
<dbReference type="Gene3D" id="3.30.360.10">
    <property type="entry name" value="Dihydrodipicolinate Reductase, domain 2"/>
    <property type="match status" value="1"/>
</dbReference>
<sequence length="327" mass="34392">MTPRLGFLGTGWIGRHRMAALAGTGLAEIVAVAEPDDTGAAEALALAPGARRVDGLDALLAADIDAVVIATPSAAHAQQSIAALEAGKAVFCQKPLGRTGPEVAAVIKAAEKADRLLGVDLSYRHTAGVAAIRPLLEGGALGHVFGVDVTFHNAWGPDKPWFYDPALSGGGCVVDLGVHLIDLALWSLGWPEVVHVESHLYAKGAPLADPARQVEDYAVATLELAGGTVARLACSWGLQAGREAVIAAEFYGTEGGASLRNVNGSFYDLRAERHHHIRAEPLAEPPDDWGGRAAVDWLARLARGARFDPDARHLETVAQVIDRIYGR</sequence>
<dbReference type="Proteomes" id="UP001595557">
    <property type="component" value="Unassembled WGS sequence"/>
</dbReference>
<keyword evidence="5" id="KW-1185">Reference proteome</keyword>
<dbReference type="InterPro" id="IPR055170">
    <property type="entry name" value="GFO_IDH_MocA-like_dom"/>
</dbReference>
<dbReference type="InterPro" id="IPR036291">
    <property type="entry name" value="NAD(P)-bd_dom_sf"/>
</dbReference>
<dbReference type="InterPro" id="IPR050463">
    <property type="entry name" value="Gfo/Idh/MocA_oxidrdct_glycsds"/>
</dbReference>
<protein>
    <submittedName>
        <fullName evidence="4">Gfo/Idh/MocA family protein</fullName>
    </submittedName>
</protein>
<keyword evidence="1" id="KW-0560">Oxidoreductase</keyword>
<reference evidence="5" key="1">
    <citation type="journal article" date="2019" name="Int. J. Syst. Evol. Microbiol.">
        <title>The Global Catalogue of Microorganisms (GCM) 10K type strain sequencing project: providing services to taxonomists for standard genome sequencing and annotation.</title>
        <authorList>
            <consortium name="The Broad Institute Genomics Platform"/>
            <consortium name="The Broad Institute Genome Sequencing Center for Infectious Disease"/>
            <person name="Wu L."/>
            <person name="Ma J."/>
        </authorList>
    </citation>
    <scope>NUCLEOTIDE SEQUENCE [LARGE SCALE GENOMIC DNA]</scope>
    <source>
        <strain evidence="5">KCTC 52239</strain>
    </source>
</reference>
<dbReference type="EMBL" id="JBHRTE010000037">
    <property type="protein sequence ID" value="MFC3168013.1"/>
    <property type="molecule type" value="Genomic_DNA"/>
</dbReference>
<evidence type="ECO:0000256" key="1">
    <source>
        <dbReference type="ARBA" id="ARBA00023002"/>
    </source>
</evidence>
<dbReference type="InterPro" id="IPR000683">
    <property type="entry name" value="Gfo/Idh/MocA-like_OxRdtase_N"/>
</dbReference>
<evidence type="ECO:0000313" key="5">
    <source>
        <dbReference type="Proteomes" id="UP001595557"/>
    </source>
</evidence>
<organism evidence="4 5">
    <name type="scientific">Paracoccus fontiphilus</name>
    <dbReference type="NCBI Taxonomy" id="1815556"/>
    <lineage>
        <taxon>Bacteria</taxon>
        <taxon>Pseudomonadati</taxon>
        <taxon>Pseudomonadota</taxon>
        <taxon>Alphaproteobacteria</taxon>
        <taxon>Rhodobacterales</taxon>
        <taxon>Paracoccaceae</taxon>
        <taxon>Paracoccus</taxon>
    </lineage>
</organism>
<dbReference type="RefSeq" id="WP_341351585.1">
    <property type="nucleotide sequence ID" value="NZ_JAFNAW010000027.1"/>
</dbReference>
<evidence type="ECO:0000259" key="3">
    <source>
        <dbReference type="Pfam" id="PF22725"/>
    </source>
</evidence>
<dbReference type="PANTHER" id="PTHR43818:SF11">
    <property type="entry name" value="BCDNA.GH03377"/>
    <property type="match status" value="1"/>
</dbReference>
<comment type="caution">
    <text evidence="4">The sequence shown here is derived from an EMBL/GenBank/DDBJ whole genome shotgun (WGS) entry which is preliminary data.</text>
</comment>
<evidence type="ECO:0000313" key="4">
    <source>
        <dbReference type="EMBL" id="MFC3168013.1"/>
    </source>
</evidence>
<dbReference type="SUPFAM" id="SSF55347">
    <property type="entry name" value="Glyceraldehyde-3-phosphate dehydrogenase-like, C-terminal domain"/>
    <property type="match status" value="1"/>
</dbReference>
<feature type="domain" description="Gfo/Idh/MocA-like oxidoreductase N-terminal" evidence="2">
    <location>
        <begin position="4"/>
        <end position="120"/>
    </location>
</feature>
<evidence type="ECO:0000259" key="2">
    <source>
        <dbReference type="Pfam" id="PF01408"/>
    </source>
</evidence>
<name>A0ABV7IBP7_9RHOB</name>
<gene>
    <name evidence="4" type="ORF">ACFOD7_08130</name>
</gene>